<dbReference type="AlphaFoldDB" id="A0A5R8LTX5"/>
<feature type="transmembrane region" description="Helical" evidence="1">
    <location>
        <begin position="168"/>
        <end position="194"/>
    </location>
</feature>
<keyword evidence="1" id="KW-1133">Transmembrane helix</keyword>
<organism evidence="2 3">
    <name type="scientific">Lacticaseibacillus zeae</name>
    <name type="common">Lactobacillus zeae</name>
    <dbReference type="NCBI Taxonomy" id="57037"/>
    <lineage>
        <taxon>Bacteria</taxon>
        <taxon>Bacillati</taxon>
        <taxon>Bacillota</taxon>
        <taxon>Bacilli</taxon>
        <taxon>Lactobacillales</taxon>
        <taxon>Lactobacillaceae</taxon>
        <taxon>Lacticaseibacillus</taxon>
    </lineage>
</organism>
<sequence>MKKEMNDFIAFFNRRKSAIFLLFVLTIALYIPMLTNFSYSIDSEAIVDNPRDLLFSWLTIDRYGLVILKGFFLYGINLNPYFINILTYFLMAFSAAILLYIIDQTTKVHHWIQTLVVILYIVSPIHFEQNSFVLQSVEVMIGFNLMFIGMITFGLPGKETSIKRQLCAIFLLVASFSIYPSIVIGASTLAIIILHLTELKSPFASFYIYIRHLARYIGAIFSSLVIYVVTDQIIKLLIHAPKNEYIQTAWGHVDTPLLLQIALSKFKQFFILPNQPFNLSMVTLLGLLSLLLILIIGILHRQIHWTLMLDIIFEFILVISLLILLGNMIGPVRSLTPTIPLVIMIYSLTILDLVPNKRAVAVIGLFFSVFALEQFKTTSDLEQSFILTYNDEVKFSDEIITSVQKMGISDFSGYKLVVVGQKMFSSPLTRMGEMIGNTHYNWDLDSPTGSNRRITNFLSSQGYKFTPVKPKDYIKAKKVSAKMGVFPSQKGIQILGKLIIVNLSNR</sequence>
<dbReference type="Pfam" id="PF14264">
    <property type="entry name" value="Glucos_trans_II"/>
    <property type="match status" value="1"/>
</dbReference>
<feature type="transmembrane region" description="Helical" evidence="1">
    <location>
        <begin position="139"/>
        <end position="156"/>
    </location>
</feature>
<proteinExistence type="predicted"/>
<reference evidence="2 3" key="1">
    <citation type="submission" date="2019-05" db="EMBL/GenBank/DDBJ databases">
        <title>Genome-based reclassification of Lactobacillus casei as Lactobacillus casei subsp. casei. subsp.nov., description of Lactobacillus casei subsp. zeae subsp. nov., and emended description of Lactobacillus casei.</title>
        <authorList>
            <person name="Huang C.-H."/>
        </authorList>
    </citation>
    <scope>NUCLEOTIDE SEQUENCE [LARGE SCALE GENOMIC DNA]</scope>
    <source>
        <strain evidence="2 3">CRBIP24.44</strain>
    </source>
</reference>
<feature type="transmembrane region" description="Helical" evidence="1">
    <location>
        <begin position="108"/>
        <end position="127"/>
    </location>
</feature>
<feature type="transmembrane region" description="Helical" evidence="1">
    <location>
        <begin position="311"/>
        <end position="329"/>
    </location>
</feature>
<accession>A0A5R8LTX5</accession>
<keyword evidence="1" id="KW-0812">Transmembrane</keyword>
<protein>
    <submittedName>
        <fullName evidence="2">Uncharacterized protein</fullName>
    </submittedName>
</protein>
<evidence type="ECO:0000313" key="2">
    <source>
        <dbReference type="EMBL" id="TLF40580.1"/>
    </source>
</evidence>
<feature type="transmembrane region" description="Helical" evidence="1">
    <location>
        <begin position="335"/>
        <end position="354"/>
    </location>
</feature>
<feature type="transmembrane region" description="Helical" evidence="1">
    <location>
        <begin position="277"/>
        <end position="299"/>
    </location>
</feature>
<evidence type="ECO:0000313" key="3">
    <source>
        <dbReference type="Proteomes" id="UP000309885"/>
    </source>
</evidence>
<dbReference type="EMBL" id="VBWO01000003">
    <property type="protein sequence ID" value="TLF40580.1"/>
    <property type="molecule type" value="Genomic_DNA"/>
</dbReference>
<feature type="transmembrane region" description="Helical" evidence="1">
    <location>
        <begin position="81"/>
        <end position="102"/>
    </location>
</feature>
<feature type="transmembrane region" description="Helical" evidence="1">
    <location>
        <begin position="206"/>
        <end position="229"/>
    </location>
</feature>
<dbReference type="Proteomes" id="UP000309885">
    <property type="component" value="Unassembled WGS sequence"/>
</dbReference>
<keyword evidence="1" id="KW-0472">Membrane</keyword>
<feature type="transmembrane region" description="Helical" evidence="1">
    <location>
        <begin position="20"/>
        <end position="41"/>
    </location>
</feature>
<evidence type="ECO:0000256" key="1">
    <source>
        <dbReference type="SAM" id="Phobius"/>
    </source>
</evidence>
<name>A0A5R8LTX5_LACZE</name>
<gene>
    <name evidence="2" type="ORF">FEI15_04700</name>
</gene>
<comment type="caution">
    <text evidence="2">The sequence shown here is derived from an EMBL/GenBank/DDBJ whole genome shotgun (WGS) entry which is preliminary data.</text>
</comment>
<dbReference type="RefSeq" id="WP_138130374.1">
    <property type="nucleotide sequence ID" value="NZ_VBWO01000003.1"/>
</dbReference>
<dbReference type="InterPro" id="IPR025686">
    <property type="entry name" value="Glucos_trans_II"/>
</dbReference>